<dbReference type="InterPro" id="IPR034660">
    <property type="entry name" value="DinB/YfiT-like"/>
</dbReference>
<feature type="domain" description="DinB-like" evidence="1">
    <location>
        <begin position="26"/>
        <end position="151"/>
    </location>
</feature>
<dbReference type="Pfam" id="PF12867">
    <property type="entry name" value="DinB_2"/>
    <property type="match status" value="1"/>
</dbReference>
<dbReference type="SUPFAM" id="SSF109854">
    <property type="entry name" value="DinB/YfiT-like putative metalloenzymes"/>
    <property type="match status" value="1"/>
</dbReference>
<organism evidence="2 3">
    <name type="scientific">Hymenobacter wooponensis</name>
    <dbReference type="NCBI Taxonomy" id="1525360"/>
    <lineage>
        <taxon>Bacteria</taxon>
        <taxon>Pseudomonadati</taxon>
        <taxon>Bacteroidota</taxon>
        <taxon>Cytophagia</taxon>
        <taxon>Cytophagales</taxon>
        <taxon>Hymenobacteraceae</taxon>
        <taxon>Hymenobacter</taxon>
    </lineage>
</organism>
<comment type="caution">
    <text evidence="2">The sequence shown here is derived from an EMBL/GenBank/DDBJ whole genome shotgun (WGS) entry which is preliminary data.</text>
</comment>
<dbReference type="AlphaFoldDB" id="A0A4Z0MIQ3"/>
<dbReference type="Gene3D" id="1.20.120.450">
    <property type="entry name" value="dinb family like domain"/>
    <property type="match status" value="1"/>
</dbReference>
<reference evidence="2 3" key="1">
    <citation type="submission" date="2019-04" db="EMBL/GenBank/DDBJ databases">
        <authorList>
            <person name="Feng G."/>
            <person name="Zhang J."/>
            <person name="Zhu H."/>
        </authorList>
    </citation>
    <scope>NUCLEOTIDE SEQUENCE [LARGE SCALE GENOMIC DNA]</scope>
    <source>
        <strain evidence="2 3">JCM 19491</strain>
    </source>
</reference>
<name>A0A4Z0MIQ3_9BACT</name>
<evidence type="ECO:0000313" key="2">
    <source>
        <dbReference type="EMBL" id="TGD79623.1"/>
    </source>
</evidence>
<dbReference type="EMBL" id="SRKZ01000004">
    <property type="protein sequence ID" value="TGD79623.1"/>
    <property type="molecule type" value="Genomic_DNA"/>
</dbReference>
<evidence type="ECO:0000313" key="3">
    <source>
        <dbReference type="Proteomes" id="UP000298284"/>
    </source>
</evidence>
<keyword evidence="3" id="KW-1185">Reference proteome</keyword>
<protein>
    <submittedName>
        <fullName evidence="2">DinB family protein</fullName>
    </submittedName>
</protein>
<dbReference type="OrthoDB" id="9798830at2"/>
<sequence length="162" mass="18766">MSMDQNSRKGIVKELTEFLTKGNAHATFEDACADISVRHLNQHVPDLPYTVWQLAEHIRIAQWDIVEFCINPEHQSPKWPDEYWPAPEATVDEAGWQQTLTHIKQDRDRFIELLQDPNQDLLAPLPHGTGQTLLREAFLIADHAAYHTGQIILVRRLLKDWE</sequence>
<dbReference type="InterPro" id="IPR024775">
    <property type="entry name" value="DinB-like"/>
</dbReference>
<gene>
    <name evidence="2" type="ORF">EU557_15505</name>
</gene>
<proteinExistence type="predicted"/>
<evidence type="ECO:0000259" key="1">
    <source>
        <dbReference type="Pfam" id="PF12867"/>
    </source>
</evidence>
<dbReference type="Proteomes" id="UP000298284">
    <property type="component" value="Unassembled WGS sequence"/>
</dbReference>
<accession>A0A4Z0MIQ3</accession>